<keyword evidence="2" id="KW-1185">Reference proteome</keyword>
<gene>
    <name evidence="1" type="ORF">DEO72_LG11g1818</name>
</gene>
<sequence length="144" mass="15342">MANSGSLVHGCLAVRAVSPGGTCNEKGFEALCTWRGTLNQTQSYSSINRLAGDTCCQALPAPRPPGGVAYRQAHSASKFTSPQIPPSGITLTAKRPRSSVPLLDSYCLELQTRPPGAAPPGILCFPLYRLAEPFLPARRYTRIA</sequence>
<reference evidence="1 2" key="1">
    <citation type="submission" date="2019-04" db="EMBL/GenBank/DDBJ databases">
        <title>An improved genome assembly and genetic linkage map for asparagus bean, Vigna unguiculata ssp. sesquipedialis.</title>
        <authorList>
            <person name="Xia Q."/>
            <person name="Zhang R."/>
            <person name="Dong Y."/>
        </authorList>
    </citation>
    <scope>NUCLEOTIDE SEQUENCE [LARGE SCALE GENOMIC DNA]</scope>
    <source>
        <tissue evidence="1">Leaf</tissue>
    </source>
</reference>
<dbReference type="AlphaFoldDB" id="A0A4D6NP75"/>
<organism evidence="1 2">
    <name type="scientific">Vigna unguiculata</name>
    <name type="common">Cowpea</name>
    <dbReference type="NCBI Taxonomy" id="3917"/>
    <lineage>
        <taxon>Eukaryota</taxon>
        <taxon>Viridiplantae</taxon>
        <taxon>Streptophyta</taxon>
        <taxon>Embryophyta</taxon>
        <taxon>Tracheophyta</taxon>
        <taxon>Spermatophyta</taxon>
        <taxon>Magnoliopsida</taxon>
        <taxon>eudicotyledons</taxon>
        <taxon>Gunneridae</taxon>
        <taxon>Pentapetalae</taxon>
        <taxon>rosids</taxon>
        <taxon>fabids</taxon>
        <taxon>Fabales</taxon>
        <taxon>Fabaceae</taxon>
        <taxon>Papilionoideae</taxon>
        <taxon>50 kb inversion clade</taxon>
        <taxon>NPAAA clade</taxon>
        <taxon>indigoferoid/millettioid clade</taxon>
        <taxon>Phaseoleae</taxon>
        <taxon>Vigna</taxon>
    </lineage>
</organism>
<dbReference type="Proteomes" id="UP000501690">
    <property type="component" value="Linkage Group LG11"/>
</dbReference>
<dbReference type="EMBL" id="CP039355">
    <property type="protein sequence ID" value="QCE14812.1"/>
    <property type="molecule type" value="Genomic_DNA"/>
</dbReference>
<evidence type="ECO:0000313" key="2">
    <source>
        <dbReference type="Proteomes" id="UP000501690"/>
    </source>
</evidence>
<protein>
    <submittedName>
        <fullName evidence="1">Uncharacterized protein</fullName>
    </submittedName>
</protein>
<accession>A0A4D6NP75</accession>
<evidence type="ECO:0000313" key="1">
    <source>
        <dbReference type="EMBL" id="QCE14812.1"/>
    </source>
</evidence>
<proteinExistence type="predicted"/>
<name>A0A4D6NP75_VIGUN</name>